<reference evidence="1" key="1">
    <citation type="submission" date="2018-05" db="EMBL/GenBank/DDBJ databases">
        <authorList>
            <person name="Lanie J.A."/>
            <person name="Ng W.-L."/>
            <person name="Kazmierczak K.M."/>
            <person name="Andrzejewski T.M."/>
            <person name="Davidsen T.M."/>
            <person name="Wayne K.J."/>
            <person name="Tettelin H."/>
            <person name="Glass J.I."/>
            <person name="Rusch D."/>
            <person name="Podicherti R."/>
            <person name="Tsui H.-C.T."/>
            <person name="Winkler M.E."/>
        </authorList>
    </citation>
    <scope>NUCLEOTIDE SEQUENCE</scope>
</reference>
<proteinExistence type="predicted"/>
<sequence length="31" mass="3345">MRTENIPVDDTAIASGAPNFFRNNGTTAYTV</sequence>
<gene>
    <name evidence="1" type="ORF">METZ01_LOCUS16663</name>
</gene>
<name>A0A381PC94_9ZZZZ</name>
<organism evidence="1">
    <name type="scientific">marine metagenome</name>
    <dbReference type="NCBI Taxonomy" id="408172"/>
    <lineage>
        <taxon>unclassified sequences</taxon>
        <taxon>metagenomes</taxon>
        <taxon>ecological metagenomes</taxon>
    </lineage>
</organism>
<dbReference type="EMBL" id="UINC01000926">
    <property type="protein sequence ID" value="SUZ63809.1"/>
    <property type="molecule type" value="Genomic_DNA"/>
</dbReference>
<protein>
    <submittedName>
        <fullName evidence="1">Uncharacterized protein</fullName>
    </submittedName>
</protein>
<accession>A0A381PC94</accession>
<evidence type="ECO:0000313" key="1">
    <source>
        <dbReference type="EMBL" id="SUZ63809.1"/>
    </source>
</evidence>
<dbReference type="AlphaFoldDB" id="A0A381PC94"/>